<evidence type="ECO:0000313" key="11">
    <source>
        <dbReference type="Proteomes" id="UP000253303"/>
    </source>
</evidence>
<keyword evidence="2 7" id="KW-0963">Cytoplasm</keyword>
<dbReference type="SUPFAM" id="SSF52096">
    <property type="entry name" value="ClpP/crotonase"/>
    <property type="match status" value="1"/>
</dbReference>
<protein>
    <recommendedName>
        <fullName evidence="7 9">ATP-dependent Clp protease proteolytic subunit</fullName>
        <ecNumber evidence="7">3.4.21.92</ecNumber>
    </recommendedName>
    <alternativeName>
        <fullName evidence="7">Endopeptidase Clp</fullName>
    </alternativeName>
</protein>
<organism evidence="10 11">
    <name type="scientific">Spongiactinospora rosea</name>
    <dbReference type="NCBI Taxonomy" id="2248750"/>
    <lineage>
        <taxon>Bacteria</taxon>
        <taxon>Bacillati</taxon>
        <taxon>Actinomycetota</taxon>
        <taxon>Actinomycetes</taxon>
        <taxon>Streptosporangiales</taxon>
        <taxon>Streptosporangiaceae</taxon>
        <taxon>Spongiactinospora</taxon>
    </lineage>
</organism>
<keyword evidence="5 7" id="KW-0720">Serine protease</keyword>
<dbReference type="AlphaFoldDB" id="A0A366M6M7"/>
<dbReference type="GO" id="GO:0051117">
    <property type="term" value="F:ATPase binding"/>
    <property type="evidence" value="ECO:0007669"/>
    <property type="project" value="TreeGrafter"/>
</dbReference>
<dbReference type="EC" id="3.4.21.92" evidence="7"/>
<name>A0A366M6M7_9ACTN</name>
<dbReference type="FunFam" id="3.90.226.10:FF:000002">
    <property type="entry name" value="ATP-dependent Clp protease proteolytic subunit"/>
    <property type="match status" value="1"/>
</dbReference>
<evidence type="ECO:0000313" key="10">
    <source>
        <dbReference type="EMBL" id="RBQ21856.1"/>
    </source>
</evidence>
<dbReference type="Proteomes" id="UP000253303">
    <property type="component" value="Unassembled WGS sequence"/>
</dbReference>
<dbReference type="NCBIfam" id="NF009205">
    <property type="entry name" value="PRK12553.1"/>
    <property type="match status" value="1"/>
</dbReference>
<evidence type="ECO:0000256" key="2">
    <source>
        <dbReference type="ARBA" id="ARBA00022490"/>
    </source>
</evidence>
<dbReference type="PANTHER" id="PTHR10381">
    <property type="entry name" value="ATP-DEPENDENT CLP PROTEASE PROTEOLYTIC SUBUNIT"/>
    <property type="match status" value="1"/>
</dbReference>
<evidence type="ECO:0000256" key="8">
    <source>
        <dbReference type="PROSITE-ProRule" id="PRU10086"/>
    </source>
</evidence>
<dbReference type="PRINTS" id="PR00127">
    <property type="entry name" value="CLPPROTEASEP"/>
</dbReference>
<dbReference type="EMBL" id="QMEY01000001">
    <property type="protein sequence ID" value="RBQ21856.1"/>
    <property type="molecule type" value="Genomic_DNA"/>
</dbReference>
<evidence type="ECO:0000256" key="3">
    <source>
        <dbReference type="ARBA" id="ARBA00022670"/>
    </source>
</evidence>
<dbReference type="InterPro" id="IPR001907">
    <property type="entry name" value="ClpP"/>
</dbReference>
<feature type="active site" evidence="7 8">
    <location>
        <position position="138"/>
    </location>
</feature>
<evidence type="ECO:0000256" key="6">
    <source>
        <dbReference type="ARBA" id="ARBA00034021"/>
    </source>
</evidence>
<dbReference type="GO" id="GO:0005737">
    <property type="term" value="C:cytoplasm"/>
    <property type="evidence" value="ECO:0007669"/>
    <property type="project" value="UniProtKB-SubCell"/>
</dbReference>
<evidence type="ECO:0000256" key="9">
    <source>
        <dbReference type="RuleBase" id="RU003567"/>
    </source>
</evidence>
<comment type="catalytic activity">
    <reaction evidence="6 7 8">
        <text>Hydrolysis of proteins to small peptides in the presence of ATP and magnesium. alpha-casein is the usual test substrate. In the absence of ATP, only oligopeptides shorter than five residues are hydrolyzed (such as succinyl-Leu-Tyr-|-NHMec, and Leu-Tyr-Leu-|-Tyr-Trp, in which cleavage of the -Tyr-|-Leu- and -Tyr-|-Trp bonds also occurs).</text>
        <dbReference type="EC" id="3.4.21.92"/>
    </reaction>
</comment>
<comment type="similarity">
    <text evidence="1 7 9">Belongs to the peptidase S14 family.</text>
</comment>
<comment type="subcellular location">
    <subcellularLocation>
        <location evidence="7">Cytoplasm</location>
    </subcellularLocation>
</comment>
<dbReference type="Gene3D" id="3.90.226.10">
    <property type="entry name" value="2-enoyl-CoA Hydratase, Chain A, domain 1"/>
    <property type="match status" value="1"/>
</dbReference>
<dbReference type="GO" id="GO:0009368">
    <property type="term" value="C:endopeptidase Clp complex"/>
    <property type="evidence" value="ECO:0007669"/>
    <property type="project" value="TreeGrafter"/>
</dbReference>
<dbReference type="PANTHER" id="PTHR10381:SF70">
    <property type="entry name" value="ATP-DEPENDENT CLP PROTEASE PROTEOLYTIC SUBUNIT"/>
    <property type="match status" value="1"/>
</dbReference>
<evidence type="ECO:0000256" key="1">
    <source>
        <dbReference type="ARBA" id="ARBA00007039"/>
    </source>
</evidence>
<dbReference type="Pfam" id="PF00574">
    <property type="entry name" value="CLP_protease"/>
    <property type="match status" value="1"/>
</dbReference>
<proteinExistence type="inferred from homology"/>
<dbReference type="NCBIfam" id="NF001368">
    <property type="entry name" value="PRK00277.1"/>
    <property type="match status" value="1"/>
</dbReference>
<reference evidence="10 11" key="1">
    <citation type="submission" date="2018-06" db="EMBL/GenBank/DDBJ databases">
        <title>Sphaerisporangium craniellae sp. nov., isolated from a marine sponge in the South China Sea.</title>
        <authorList>
            <person name="Li L."/>
        </authorList>
    </citation>
    <scope>NUCLEOTIDE SEQUENCE [LARGE SCALE GENOMIC DNA]</scope>
    <source>
        <strain evidence="10 11">LHW63015</strain>
    </source>
</reference>
<dbReference type="RefSeq" id="WP_113978952.1">
    <property type="nucleotide sequence ID" value="NZ_QMEY01000001.1"/>
</dbReference>
<dbReference type="CDD" id="cd07017">
    <property type="entry name" value="S14_ClpP_2"/>
    <property type="match status" value="1"/>
</dbReference>
<comment type="subunit">
    <text evidence="7">Fourteen ClpP subunits assemble into 2 heptameric rings which stack back to back to give a disk-like structure with a central cavity, resembling the structure of eukaryotic proteasomes.</text>
</comment>
<feature type="active site" description="Nucleophile" evidence="7">
    <location>
        <position position="113"/>
    </location>
</feature>
<dbReference type="PROSITE" id="PS00382">
    <property type="entry name" value="CLP_PROTEASE_HIS"/>
    <property type="match status" value="1"/>
</dbReference>
<evidence type="ECO:0000256" key="7">
    <source>
        <dbReference type="HAMAP-Rule" id="MF_00444"/>
    </source>
</evidence>
<gene>
    <name evidence="7" type="primary">clpP</name>
    <name evidence="10" type="ORF">DP939_04045</name>
</gene>
<dbReference type="InterPro" id="IPR023562">
    <property type="entry name" value="ClpP/TepA"/>
</dbReference>
<dbReference type="GO" id="GO:0004252">
    <property type="term" value="F:serine-type endopeptidase activity"/>
    <property type="evidence" value="ECO:0007669"/>
    <property type="project" value="UniProtKB-UniRule"/>
</dbReference>
<sequence>MTTPWHTPGPAAHEYIAPIRARTTEAPAQPMTQETYQRLLRQRIVFLGQEVDDEIANRICAELLLLSAEDPQRDIFLYINSPGGSVSAGMAIYDMMQFIPNDVATVAIGFAGSMGQVLLTAGAAGKRHSLPYTRVMMHQPSGGIGGTASDIAIQAEQMVYVKQTLAERIAFHSGRSVEQIRADWDRDRWFTAQEAKEYGLLDEVVPRATHLTADGS</sequence>
<dbReference type="InterPro" id="IPR033135">
    <property type="entry name" value="ClpP_His_AS"/>
</dbReference>
<keyword evidence="4 7" id="KW-0378">Hydrolase</keyword>
<dbReference type="HAMAP" id="MF_00444">
    <property type="entry name" value="ClpP"/>
    <property type="match status" value="1"/>
</dbReference>
<comment type="caution">
    <text evidence="10">The sequence shown here is derived from an EMBL/GenBank/DDBJ whole genome shotgun (WGS) entry which is preliminary data.</text>
</comment>
<dbReference type="OrthoDB" id="4350323at2"/>
<dbReference type="GO" id="GO:0006515">
    <property type="term" value="P:protein quality control for misfolded or incompletely synthesized proteins"/>
    <property type="evidence" value="ECO:0007669"/>
    <property type="project" value="TreeGrafter"/>
</dbReference>
<keyword evidence="3 7" id="KW-0645">Protease</keyword>
<accession>A0A366M6M7</accession>
<keyword evidence="11" id="KW-1185">Reference proteome</keyword>
<comment type="function">
    <text evidence="7">Cleaves peptides in various proteins in a process that requires ATP hydrolysis. Has a chymotrypsin-like activity. Plays a major role in the degradation of misfolded proteins.</text>
</comment>
<dbReference type="GO" id="GO:0004176">
    <property type="term" value="F:ATP-dependent peptidase activity"/>
    <property type="evidence" value="ECO:0007669"/>
    <property type="project" value="InterPro"/>
</dbReference>
<evidence type="ECO:0000256" key="4">
    <source>
        <dbReference type="ARBA" id="ARBA00022801"/>
    </source>
</evidence>
<dbReference type="InterPro" id="IPR029045">
    <property type="entry name" value="ClpP/crotonase-like_dom_sf"/>
</dbReference>
<evidence type="ECO:0000256" key="5">
    <source>
        <dbReference type="ARBA" id="ARBA00022825"/>
    </source>
</evidence>